<proteinExistence type="predicted"/>
<sequence>MSLFWIIHGLWLGVLKKVVAGFVADQKERWVGGKMLPLLSGFDGMKRNKKSRPEGRLFMRESDGV</sequence>
<protein>
    <submittedName>
        <fullName evidence="1">Uncharacterized protein</fullName>
    </submittedName>
</protein>
<gene>
    <name evidence="1" type="ORF">J3U88_17070</name>
</gene>
<dbReference type="RefSeq" id="WP_207860144.1">
    <property type="nucleotide sequence ID" value="NZ_JAFREP010000016.1"/>
</dbReference>
<accession>A0A8J7Q957</accession>
<dbReference type="AlphaFoldDB" id="A0A8J7Q957"/>
<dbReference type="Proteomes" id="UP000664417">
    <property type="component" value="Unassembled WGS sequence"/>
</dbReference>
<evidence type="ECO:0000313" key="2">
    <source>
        <dbReference type="Proteomes" id="UP000664417"/>
    </source>
</evidence>
<name>A0A8J7Q957_9BACT</name>
<reference evidence="1" key="1">
    <citation type="submission" date="2021-03" db="EMBL/GenBank/DDBJ databases">
        <authorList>
            <person name="Wang G."/>
        </authorList>
    </citation>
    <scope>NUCLEOTIDE SEQUENCE</scope>
    <source>
        <strain evidence="1">KCTC 12899</strain>
    </source>
</reference>
<dbReference type="EMBL" id="JAFREP010000016">
    <property type="protein sequence ID" value="MBO1320190.1"/>
    <property type="molecule type" value="Genomic_DNA"/>
</dbReference>
<organism evidence="1 2">
    <name type="scientific">Acanthopleuribacter pedis</name>
    <dbReference type="NCBI Taxonomy" id="442870"/>
    <lineage>
        <taxon>Bacteria</taxon>
        <taxon>Pseudomonadati</taxon>
        <taxon>Acidobacteriota</taxon>
        <taxon>Holophagae</taxon>
        <taxon>Acanthopleuribacterales</taxon>
        <taxon>Acanthopleuribacteraceae</taxon>
        <taxon>Acanthopleuribacter</taxon>
    </lineage>
</organism>
<comment type="caution">
    <text evidence="1">The sequence shown here is derived from an EMBL/GenBank/DDBJ whole genome shotgun (WGS) entry which is preliminary data.</text>
</comment>
<evidence type="ECO:0000313" key="1">
    <source>
        <dbReference type="EMBL" id="MBO1320190.1"/>
    </source>
</evidence>
<keyword evidence="2" id="KW-1185">Reference proteome</keyword>